<proteinExistence type="predicted"/>
<feature type="compositionally biased region" description="Polar residues" evidence="2">
    <location>
        <begin position="700"/>
        <end position="709"/>
    </location>
</feature>
<feature type="compositionally biased region" description="Basic and acidic residues" evidence="2">
    <location>
        <begin position="587"/>
        <end position="596"/>
    </location>
</feature>
<feature type="compositionally biased region" description="Low complexity" evidence="2">
    <location>
        <begin position="1129"/>
        <end position="1144"/>
    </location>
</feature>
<feature type="compositionally biased region" description="Low complexity" evidence="2">
    <location>
        <begin position="497"/>
        <end position="506"/>
    </location>
</feature>
<feature type="compositionally biased region" description="Gly residues" evidence="2">
    <location>
        <begin position="507"/>
        <end position="523"/>
    </location>
</feature>
<feature type="region of interest" description="Disordered" evidence="2">
    <location>
        <begin position="1"/>
        <end position="20"/>
    </location>
</feature>
<comment type="caution">
    <text evidence="3">The sequence shown here is derived from an EMBL/GenBank/DDBJ whole genome shotgun (WGS) entry which is preliminary data.</text>
</comment>
<feature type="compositionally biased region" description="Basic residues" evidence="2">
    <location>
        <begin position="528"/>
        <end position="541"/>
    </location>
</feature>
<keyword evidence="4" id="KW-1185">Reference proteome</keyword>
<feature type="compositionally biased region" description="Low complexity" evidence="2">
    <location>
        <begin position="710"/>
        <end position="725"/>
    </location>
</feature>
<feature type="coiled-coil region" evidence="1">
    <location>
        <begin position="781"/>
        <end position="808"/>
    </location>
</feature>
<feature type="compositionally biased region" description="Basic and acidic residues" evidence="2">
    <location>
        <begin position="443"/>
        <end position="457"/>
    </location>
</feature>
<dbReference type="AlphaFoldDB" id="A0A8H6ID32"/>
<evidence type="ECO:0000256" key="2">
    <source>
        <dbReference type="SAM" id="MobiDB-lite"/>
    </source>
</evidence>
<evidence type="ECO:0000313" key="4">
    <source>
        <dbReference type="Proteomes" id="UP000521943"/>
    </source>
</evidence>
<dbReference type="Proteomes" id="UP000521943">
    <property type="component" value="Unassembled WGS sequence"/>
</dbReference>
<accession>A0A8H6ID32</accession>
<protein>
    <submittedName>
        <fullName evidence="3">Uncharacterized protein</fullName>
    </submittedName>
</protein>
<feature type="region of interest" description="Disordered" evidence="2">
    <location>
        <begin position="357"/>
        <end position="569"/>
    </location>
</feature>
<feature type="compositionally biased region" description="Gly residues" evidence="2">
    <location>
        <begin position="194"/>
        <end position="279"/>
    </location>
</feature>
<dbReference type="EMBL" id="JACGCI010000006">
    <property type="protein sequence ID" value="KAF6763331.1"/>
    <property type="molecule type" value="Genomic_DNA"/>
</dbReference>
<evidence type="ECO:0000256" key="1">
    <source>
        <dbReference type="SAM" id="Coils"/>
    </source>
</evidence>
<gene>
    <name evidence="3" type="ORF">DFP72DRAFT_1060501</name>
</gene>
<feature type="region of interest" description="Disordered" evidence="2">
    <location>
        <begin position="587"/>
        <end position="774"/>
    </location>
</feature>
<organism evidence="3 4">
    <name type="scientific">Ephemerocybe angulata</name>
    <dbReference type="NCBI Taxonomy" id="980116"/>
    <lineage>
        <taxon>Eukaryota</taxon>
        <taxon>Fungi</taxon>
        <taxon>Dikarya</taxon>
        <taxon>Basidiomycota</taxon>
        <taxon>Agaricomycotina</taxon>
        <taxon>Agaricomycetes</taxon>
        <taxon>Agaricomycetidae</taxon>
        <taxon>Agaricales</taxon>
        <taxon>Agaricineae</taxon>
        <taxon>Psathyrellaceae</taxon>
        <taxon>Ephemerocybe</taxon>
    </lineage>
</organism>
<reference evidence="3 4" key="1">
    <citation type="submission" date="2020-07" db="EMBL/GenBank/DDBJ databases">
        <title>Comparative genomics of pyrophilous fungi reveals a link between fire events and developmental genes.</title>
        <authorList>
            <consortium name="DOE Joint Genome Institute"/>
            <person name="Steindorff A.S."/>
            <person name="Carver A."/>
            <person name="Calhoun S."/>
            <person name="Stillman K."/>
            <person name="Liu H."/>
            <person name="Lipzen A."/>
            <person name="Pangilinan J."/>
            <person name="Labutti K."/>
            <person name="Bruns T.D."/>
            <person name="Grigoriev I.V."/>
        </authorList>
    </citation>
    <scope>NUCLEOTIDE SEQUENCE [LARGE SCALE GENOMIC DNA]</scope>
    <source>
        <strain evidence="3 4">CBS 144469</strain>
    </source>
</reference>
<feature type="compositionally biased region" description="Polar residues" evidence="2">
    <location>
        <begin position="1105"/>
        <end position="1117"/>
    </location>
</feature>
<keyword evidence="1" id="KW-0175">Coiled coil</keyword>
<feature type="compositionally biased region" description="Basic and acidic residues" evidence="2">
    <location>
        <begin position="741"/>
        <end position="757"/>
    </location>
</feature>
<name>A0A8H6ID32_9AGAR</name>
<evidence type="ECO:0000313" key="3">
    <source>
        <dbReference type="EMBL" id="KAF6763331.1"/>
    </source>
</evidence>
<feature type="compositionally biased region" description="Acidic residues" evidence="2">
    <location>
        <begin position="458"/>
        <end position="488"/>
    </location>
</feature>
<sequence>MSTATNPPKTSRKDAPDPPTIENCQIQIEILDGLLEDAETWNEQKDDLKAIYRRLIVPSKLIIHGYAAHGKPAFQQKNGRVNAWLKDWATQRNGLDLGLFTKPPFGKTIDVAGAGVSGQAVMGGAGVGTSGGRGDGAAPGKGIGGQGVAGGSGVGTSGGRGKEVRLDLRLFTKPPIGKTIDVAGAGVGAKAVAGGSGVGTSGGRGDGGASGKGVGEQGVAGGSGVGTSGGRGDGGASGKGVGERGVAGGSGVGTSGGRGDGGASGKGVGERGVGGGSGVGNTVRGDRGSGGGASGKGVEALNPDTPKVTAVDKAGAAGKGVEGLKPDGPTALDKALMMWTAAAQAHVDKGKAKAMAKVVAPSSESHEDMDVNSEEDGAADRASGGTHKDEKGKGRELPIRTQDRDIEDEGEAEGEDQEQPVDVGYEDDSEEEGDGEEGEGEEGEGKEGEGKEGKEGEGEGEEGEGEEGEEGEGEGEEGEQEEDGGADDDGAKSTKVKSGGNAKSGKGKGSSSGAGKGEAGGGVVARSPKVKSRTSRKRKTPKGTDESSGPDTEETEAKKRRWDPEFLATFAPHKVPCEGCVQYERRCSIKPDEPGRKPSKACYECSENKKKCSFLPQQTRSRRGRKKKEQAETSVGGASPGPGSEGVVQATAAQAPEKEPKVVTKAQGGRGRRKVLSPQYVKDESDDEVKMDVDGPAVAGSSNLQPSFPSRSASGTARSASGKSSVLETITAAATRPNRSGLERASGKARDKGRIRESSSVSRVTPGYEGELSSKTTGAALSRLSQDYRMLENDVRDIEGQLKGIRRDSMTTDADIAARVERLENAQEARTASSDQANRELSMRVDHLNGQVLQGVELARRLGDVEKNIGEMRVNGAVISSIEGRLNSFDGRANAGDARVADMERRIGEMSGARRDDEILAKLGSLERMAEAATISAAEYRRELYASVEGILRTQEERMKAEIERVTQAFTHSIRADIAAFSNETNQHYQQLQARLLNTIDEVGRLRDVIPIGVSSVAGASRGGSQRSMQLGDQSGWAGADGNQPNLAFSHNTRTVPIHSSDVFINNSGIALGQHSHSVSSRVARPTYPNQASVSLPQAGDWSADNSALSSLPTSDRLSPRHEWSTDNSTLTSISAGSGSGAPSSHERQGHSGTGFTLPPPNPNWRQGD</sequence>
<feature type="compositionally biased region" description="Acidic residues" evidence="2">
    <location>
        <begin position="405"/>
        <end position="442"/>
    </location>
</feature>
<feature type="region of interest" description="Disordered" evidence="2">
    <location>
        <begin position="193"/>
        <end position="306"/>
    </location>
</feature>
<feature type="compositionally biased region" description="Basic and acidic residues" evidence="2">
    <location>
        <begin position="386"/>
        <end position="404"/>
    </location>
</feature>
<feature type="region of interest" description="Disordered" evidence="2">
    <location>
        <begin position="1105"/>
        <end position="1169"/>
    </location>
</feature>